<sequence>ALAHAPVIKDLQHNRDFVETNFLSKRKFEKEDDMLCITCIKHVQETLGTLLLNSPFTFIINYVELSPELCNLFNRDWEFYPQVKFATAKLFSGSILYNTNVGQAVIANTVEAYGRTKVVDSHCEPCRIIKGKALNRIHPSIHHKIIP</sequence>
<protein>
    <submittedName>
        <fullName evidence="1">Uncharacterized protein</fullName>
    </submittedName>
</protein>
<reference evidence="1 2" key="1">
    <citation type="journal article" date="2016" name="Proc. Natl. Acad. Sci. U.S.A.">
        <title>Lipid metabolic changes in an early divergent fungus govern the establishment of a mutualistic symbiosis with endobacteria.</title>
        <authorList>
            <person name="Lastovetsky O.A."/>
            <person name="Gaspar M.L."/>
            <person name="Mondo S.J."/>
            <person name="LaButti K.M."/>
            <person name="Sandor L."/>
            <person name="Grigoriev I.V."/>
            <person name="Henry S.A."/>
            <person name="Pawlowska T.E."/>
        </authorList>
    </citation>
    <scope>NUCLEOTIDE SEQUENCE [LARGE SCALE GENOMIC DNA]</scope>
    <source>
        <strain evidence="1 2">ATCC 11559</strain>
    </source>
</reference>
<name>A0A1X0RP18_RHIZD</name>
<evidence type="ECO:0000313" key="1">
    <source>
        <dbReference type="EMBL" id="ORE13792.1"/>
    </source>
</evidence>
<organism evidence="1 2">
    <name type="scientific">Rhizopus microsporus</name>
    <dbReference type="NCBI Taxonomy" id="58291"/>
    <lineage>
        <taxon>Eukaryota</taxon>
        <taxon>Fungi</taxon>
        <taxon>Fungi incertae sedis</taxon>
        <taxon>Mucoromycota</taxon>
        <taxon>Mucoromycotina</taxon>
        <taxon>Mucoromycetes</taxon>
        <taxon>Mucorales</taxon>
        <taxon>Mucorineae</taxon>
        <taxon>Rhizopodaceae</taxon>
        <taxon>Rhizopus</taxon>
    </lineage>
</organism>
<evidence type="ECO:0000313" key="2">
    <source>
        <dbReference type="Proteomes" id="UP000242381"/>
    </source>
</evidence>
<gene>
    <name evidence="1" type="ORF">BCV71DRAFT_277381</name>
</gene>
<feature type="non-terminal residue" evidence="1">
    <location>
        <position position="1"/>
    </location>
</feature>
<accession>A0A1X0RP18</accession>
<proteinExistence type="predicted"/>
<dbReference type="AlphaFoldDB" id="A0A1X0RP18"/>
<dbReference type="Proteomes" id="UP000242381">
    <property type="component" value="Unassembled WGS sequence"/>
</dbReference>
<dbReference type="EMBL" id="KV921510">
    <property type="protein sequence ID" value="ORE13792.1"/>
    <property type="molecule type" value="Genomic_DNA"/>
</dbReference>